<dbReference type="Pfam" id="PF07228">
    <property type="entry name" value="SpoIIE"/>
    <property type="match status" value="1"/>
</dbReference>
<organism evidence="5 6">
    <name type="scientific">Comamonas resistens</name>
    <dbReference type="NCBI Taxonomy" id="3046670"/>
    <lineage>
        <taxon>Bacteria</taxon>
        <taxon>Pseudomonadati</taxon>
        <taxon>Pseudomonadota</taxon>
        <taxon>Betaproteobacteria</taxon>
        <taxon>Burkholderiales</taxon>
        <taxon>Comamonadaceae</taxon>
        <taxon>Comamonas</taxon>
    </lineage>
</organism>
<evidence type="ECO:0000256" key="1">
    <source>
        <dbReference type="ARBA" id="ARBA00022801"/>
    </source>
</evidence>
<accession>A0ABY8SVY8</accession>
<dbReference type="SUPFAM" id="SSF81606">
    <property type="entry name" value="PP2C-like"/>
    <property type="match status" value="1"/>
</dbReference>
<evidence type="ECO:0000259" key="4">
    <source>
        <dbReference type="PROSITE" id="PS50885"/>
    </source>
</evidence>
<dbReference type="InterPro" id="IPR036457">
    <property type="entry name" value="PPM-type-like_dom_sf"/>
</dbReference>
<dbReference type="InterPro" id="IPR001932">
    <property type="entry name" value="PPM-type_phosphatase-like_dom"/>
</dbReference>
<keyword evidence="1" id="KW-0378">Hydrolase</keyword>
<dbReference type="SMART" id="SM00331">
    <property type="entry name" value="PP2C_SIG"/>
    <property type="match status" value="1"/>
</dbReference>
<dbReference type="InterPro" id="IPR052016">
    <property type="entry name" value="Bact_Sigma-Reg"/>
</dbReference>
<dbReference type="CDD" id="cd06225">
    <property type="entry name" value="HAMP"/>
    <property type="match status" value="1"/>
</dbReference>
<evidence type="ECO:0000313" key="5">
    <source>
        <dbReference type="EMBL" id="WHS66064.1"/>
    </source>
</evidence>
<keyword evidence="3" id="KW-0812">Transmembrane</keyword>
<proteinExistence type="predicted"/>
<dbReference type="InterPro" id="IPR003660">
    <property type="entry name" value="HAMP_dom"/>
</dbReference>
<feature type="transmembrane region" description="Helical" evidence="3">
    <location>
        <begin position="264"/>
        <end position="288"/>
    </location>
</feature>
<dbReference type="EMBL" id="CP125947">
    <property type="protein sequence ID" value="WHS66064.1"/>
    <property type="molecule type" value="Genomic_DNA"/>
</dbReference>
<keyword evidence="3" id="KW-0472">Membrane</keyword>
<feature type="region of interest" description="Disordered" evidence="2">
    <location>
        <begin position="371"/>
        <end position="390"/>
    </location>
</feature>
<evidence type="ECO:0000256" key="3">
    <source>
        <dbReference type="SAM" id="Phobius"/>
    </source>
</evidence>
<dbReference type="PANTHER" id="PTHR43156:SF2">
    <property type="entry name" value="STAGE II SPORULATION PROTEIN E"/>
    <property type="match status" value="1"/>
</dbReference>
<dbReference type="PANTHER" id="PTHR43156">
    <property type="entry name" value="STAGE II SPORULATION PROTEIN E-RELATED"/>
    <property type="match status" value="1"/>
</dbReference>
<dbReference type="Proteomes" id="UP001240697">
    <property type="component" value="Chromosome"/>
</dbReference>
<protein>
    <submittedName>
        <fullName evidence="5">SpoIIE family protein phosphatase</fullName>
    </submittedName>
</protein>
<dbReference type="SMART" id="SM00304">
    <property type="entry name" value="HAMP"/>
    <property type="match status" value="1"/>
</dbReference>
<evidence type="ECO:0000256" key="2">
    <source>
        <dbReference type="SAM" id="MobiDB-lite"/>
    </source>
</evidence>
<feature type="domain" description="HAMP" evidence="4">
    <location>
        <begin position="289"/>
        <end position="341"/>
    </location>
</feature>
<evidence type="ECO:0000313" key="6">
    <source>
        <dbReference type="Proteomes" id="UP001240697"/>
    </source>
</evidence>
<keyword evidence="6" id="KW-1185">Reference proteome</keyword>
<sequence>MLLRTRITLMAAAGLLLTALGLGSAGLLREQLLLQRLAVTTQAAQTALWAEALAAEDQTLDQYADRLVLAPHFLQAVRRADPAAISQAMAQAGLKPGPGQPLDLVAVLSLGRSPMVQGAVPQRALLDADSLERAVAGDVMDGLRVLGADQVLVISTRRLPDQSEPAVLALARDAHHALQHMAQRTASVATLLDLRGNLLATTDAELWRAAARHVVQRAAQHGELELDGKTYTLSSMPVNDLAGHAAGTLITLADHTQDAAASRFLGRLALGAIAALLLAVLLGLNFYLRRSLRPLERSIDVLQALAQGDASVRLSYAGNDEIGRIARAVAAFRRNAQELAAARALRERVRRRQERLLRTKLQSLAEATHQPLALQAGDGDEDSDEDSDEEQLRQLAGVMNELSGRLIDQHQRLTGMVQELREALVTKNRLAGLEQELQIAAQVQLSILPRQQPQDARVQLHCHITPAREVGGDFYDYFFIDDAHLGFVIADVSGKGVPAALFMTITRTLLKATAQFIAEPTKCLGQLNDLLAAENEQMMFVTLFYGVLNLESGQLRYVNAGHNPPYLLRADGGVALLPRTGGMAVAVSEGFPYRAGSVELGIGDQLFLYTDGVTEAFDPDGREYGEPRLEQVLCTLMAGPEHAPAQLAAGVLADVHAFERGAPQADDITCVALRYMGS</sequence>
<reference evidence="5 6" key="1">
    <citation type="submission" date="2023-05" db="EMBL/GenBank/DDBJ databases">
        <authorList>
            <person name="Yin Y."/>
            <person name="Lu Z."/>
        </authorList>
    </citation>
    <scope>NUCLEOTIDE SEQUENCE [LARGE SCALE GENOMIC DNA]</scope>
    <source>
        <strain evidence="5 6">ZM22</strain>
    </source>
</reference>
<dbReference type="RefSeq" id="WP_283487157.1">
    <property type="nucleotide sequence ID" value="NZ_CP125947.1"/>
</dbReference>
<keyword evidence="3" id="KW-1133">Transmembrane helix</keyword>
<dbReference type="Gene3D" id="6.10.340.10">
    <property type="match status" value="1"/>
</dbReference>
<dbReference type="Gene3D" id="3.60.40.10">
    <property type="entry name" value="PPM-type phosphatase domain"/>
    <property type="match status" value="1"/>
</dbReference>
<dbReference type="SUPFAM" id="SSF158472">
    <property type="entry name" value="HAMP domain-like"/>
    <property type="match status" value="1"/>
</dbReference>
<feature type="compositionally biased region" description="Acidic residues" evidence="2">
    <location>
        <begin position="378"/>
        <end position="389"/>
    </location>
</feature>
<gene>
    <name evidence="5" type="ORF">QMY55_02655</name>
</gene>
<name>A0ABY8SVY8_9BURK</name>
<dbReference type="PROSITE" id="PS50885">
    <property type="entry name" value="HAMP"/>
    <property type="match status" value="1"/>
</dbReference>
<dbReference type="Pfam" id="PF00672">
    <property type="entry name" value="HAMP"/>
    <property type="match status" value="1"/>
</dbReference>